<comment type="caution">
    <text evidence="2">The sequence shown here is derived from an EMBL/GenBank/DDBJ whole genome shotgun (WGS) entry which is preliminary data.</text>
</comment>
<name>A0ABS8WVV3_DATST</name>
<protein>
    <submittedName>
        <fullName evidence="2">Uncharacterized protein</fullName>
    </submittedName>
</protein>
<feature type="region of interest" description="Disordered" evidence="1">
    <location>
        <begin position="1"/>
        <end position="20"/>
    </location>
</feature>
<sequence>MVSDPRGTGTQDNPSVNDKVRSVCPLDDSFSNHSSLALSTAEQVGHFCPFSRIFHLRVTGDSLVFIRGPPVDLLLCLVNFRANQQWHRWFAGCCSKSCRL</sequence>
<keyword evidence="3" id="KW-1185">Reference proteome</keyword>
<evidence type="ECO:0000313" key="2">
    <source>
        <dbReference type="EMBL" id="MCE3215452.1"/>
    </source>
</evidence>
<reference evidence="2 3" key="1">
    <citation type="journal article" date="2021" name="BMC Genomics">
        <title>Datura genome reveals duplications of psychoactive alkaloid biosynthetic genes and high mutation rate following tissue culture.</title>
        <authorList>
            <person name="Rajewski A."/>
            <person name="Carter-House D."/>
            <person name="Stajich J."/>
            <person name="Litt A."/>
        </authorList>
    </citation>
    <scope>NUCLEOTIDE SEQUENCE [LARGE SCALE GENOMIC DNA]</scope>
    <source>
        <strain evidence="2">AR-01</strain>
    </source>
</reference>
<accession>A0ABS8WVV3</accession>
<dbReference type="Proteomes" id="UP000823775">
    <property type="component" value="Unassembled WGS sequence"/>
</dbReference>
<dbReference type="EMBL" id="JACEIK010011085">
    <property type="protein sequence ID" value="MCE3215452.1"/>
    <property type="molecule type" value="Genomic_DNA"/>
</dbReference>
<gene>
    <name evidence="2" type="ORF">HAX54_002402</name>
</gene>
<evidence type="ECO:0000256" key="1">
    <source>
        <dbReference type="SAM" id="MobiDB-lite"/>
    </source>
</evidence>
<proteinExistence type="predicted"/>
<organism evidence="2 3">
    <name type="scientific">Datura stramonium</name>
    <name type="common">Jimsonweed</name>
    <name type="synonym">Common thornapple</name>
    <dbReference type="NCBI Taxonomy" id="4076"/>
    <lineage>
        <taxon>Eukaryota</taxon>
        <taxon>Viridiplantae</taxon>
        <taxon>Streptophyta</taxon>
        <taxon>Embryophyta</taxon>
        <taxon>Tracheophyta</taxon>
        <taxon>Spermatophyta</taxon>
        <taxon>Magnoliopsida</taxon>
        <taxon>eudicotyledons</taxon>
        <taxon>Gunneridae</taxon>
        <taxon>Pentapetalae</taxon>
        <taxon>asterids</taxon>
        <taxon>lamiids</taxon>
        <taxon>Solanales</taxon>
        <taxon>Solanaceae</taxon>
        <taxon>Solanoideae</taxon>
        <taxon>Datureae</taxon>
        <taxon>Datura</taxon>
    </lineage>
</organism>
<evidence type="ECO:0000313" key="3">
    <source>
        <dbReference type="Proteomes" id="UP000823775"/>
    </source>
</evidence>